<feature type="compositionally biased region" description="Polar residues" evidence="1">
    <location>
        <begin position="65"/>
        <end position="75"/>
    </location>
</feature>
<feature type="region of interest" description="Disordered" evidence="1">
    <location>
        <begin position="268"/>
        <end position="303"/>
    </location>
</feature>
<feature type="compositionally biased region" description="Polar residues" evidence="1">
    <location>
        <begin position="294"/>
        <end position="303"/>
    </location>
</feature>
<feature type="compositionally biased region" description="Low complexity" evidence="1">
    <location>
        <begin position="510"/>
        <end position="524"/>
    </location>
</feature>
<organism evidence="2 3">
    <name type="scientific">Parascaris univalens</name>
    <name type="common">Nematode worm</name>
    <dbReference type="NCBI Taxonomy" id="6257"/>
    <lineage>
        <taxon>Eukaryota</taxon>
        <taxon>Metazoa</taxon>
        <taxon>Ecdysozoa</taxon>
        <taxon>Nematoda</taxon>
        <taxon>Chromadorea</taxon>
        <taxon>Rhabditida</taxon>
        <taxon>Spirurina</taxon>
        <taxon>Ascaridomorpha</taxon>
        <taxon>Ascaridoidea</taxon>
        <taxon>Ascarididae</taxon>
        <taxon>Parascaris</taxon>
    </lineage>
</organism>
<evidence type="ECO:0000256" key="1">
    <source>
        <dbReference type="SAM" id="MobiDB-lite"/>
    </source>
</evidence>
<feature type="compositionally biased region" description="Polar residues" evidence="1">
    <location>
        <begin position="197"/>
        <end position="206"/>
    </location>
</feature>
<feature type="compositionally biased region" description="Low complexity" evidence="1">
    <location>
        <begin position="551"/>
        <end position="566"/>
    </location>
</feature>
<feature type="region of interest" description="Disordered" evidence="1">
    <location>
        <begin position="161"/>
        <end position="183"/>
    </location>
</feature>
<feature type="compositionally biased region" description="Basic and acidic residues" evidence="1">
    <location>
        <begin position="1"/>
        <end position="15"/>
    </location>
</feature>
<feature type="compositionally biased region" description="Polar residues" evidence="1">
    <location>
        <begin position="268"/>
        <end position="285"/>
    </location>
</feature>
<feature type="region of interest" description="Disordered" evidence="1">
    <location>
        <begin position="197"/>
        <end position="224"/>
    </location>
</feature>
<dbReference type="WBParaSite" id="PgR010_g006_t01">
    <property type="protein sequence ID" value="PgR010_g006_t01"/>
    <property type="gene ID" value="PgR010_g006"/>
</dbReference>
<dbReference type="Proteomes" id="UP000887569">
    <property type="component" value="Unplaced"/>
</dbReference>
<name>A0A915AKG7_PARUN</name>
<feature type="region of interest" description="Disordered" evidence="1">
    <location>
        <begin position="1"/>
        <end position="75"/>
    </location>
</feature>
<protein>
    <submittedName>
        <fullName evidence="3">Uncharacterized protein</fullName>
    </submittedName>
</protein>
<reference evidence="3" key="1">
    <citation type="submission" date="2022-11" db="UniProtKB">
        <authorList>
            <consortium name="WormBaseParasite"/>
        </authorList>
    </citation>
    <scope>IDENTIFICATION</scope>
</reference>
<sequence>FLRKSSSDHFGEENVSRAITQKANGKKFPEKKSNVHHFPTTAKPGAELGYTSPLPEIAGRLDGKSASSFPVSSNQQVPVDQYGKENLGNQGARPIPLSMAASNERSLSTQLQFGVQNQALPQTQYTRNVPRGQQQPLSPSHTNGQANSGFINVAVSPAQLQNSASGTVQQQQRQIPQQADNRNYRDLDHSKQRQQMENGFPQQNSPMFHHQTERGQSNSGGGSLNYGAGISNAFPIKAFNNQNTNANQPVVISQANVVGHYVYNQHQAQNSNDQQESSHSSNGQSGPLHPPQPTGETPSPTFSQQTFATLPFAAVGATPRPLLPLSGSYGLLQQHQGMGFGNVGLQPLLTPSPPFQSQPFPPSFPILPVQTPASPLLFGAQLLGFPQPGIIPLAPLARGDINVQQAAVSPARATSLLGGQSISASSQPLSSAPPAFPSQGLPPLPSFEQVMGMLGVGNGTLATLPALPPLPTLQPFSPYSIATAPPFNPYVPHGVNSPLPPVLDIHGKSQQHQVSPSVVSQVSQNANRQLHSSAPVPPGMQQLANPPTNPPTSTDPTRSPTPSWQK</sequence>
<evidence type="ECO:0000313" key="3">
    <source>
        <dbReference type="WBParaSite" id="PgR010_g006_t01"/>
    </source>
</evidence>
<accession>A0A915AKG7</accession>
<feature type="compositionally biased region" description="Low complexity" evidence="1">
    <location>
        <begin position="169"/>
        <end position="178"/>
    </location>
</feature>
<feature type="compositionally biased region" description="Low complexity" evidence="1">
    <location>
        <begin position="422"/>
        <end position="433"/>
    </location>
</feature>
<feature type="region of interest" description="Disordered" evidence="1">
    <location>
        <begin position="501"/>
        <end position="566"/>
    </location>
</feature>
<proteinExistence type="predicted"/>
<feature type="region of interest" description="Disordered" evidence="1">
    <location>
        <begin position="422"/>
        <end position="441"/>
    </location>
</feature>
<feature type="region of interest" description="Disordered" evidence="1">
    <location>
        <begin position="129"/>
        <end position="148"/>
    </location>
</feature>
<dbReference type="AlphaFoldDB" id="A0A915AKG7"/>
<keyword evidence="2" id="KW-1185">Reference proteome</keyword>
<evidence type="ECO:0000313" key="2">
    <source>
        <dbReference type="Proteomes" id="UP000887569"/>
    </source>
</evidence>